<dbReference type="EMBL" id="GBRH01182693">
    <property type="protein sequence ID" value="JAE15203.1"/>
    <property type="molecule type" value="Transcribed_RNA"/>
</dbReference>
<reference evidence="1" key="1">
    <citation type="submission" date="2014-09" db="EMBL/GenBank/DDBJ databases">
        <authorList>
            <person name="Magalhaes I.L.F."/>
            <person name="Oliveira U."/>
            <person name="Santos F.R."/>
            <person name="Vidigal T.H.D.A."/>
            <person name="Brescovit A.D."/>
            <person name="Santos A.J."/>
        </authorList>
    </citation>
    <scope>NUCLEOTIDE SEQUENCE</scope>
    <source>
        <tissue evidence="1">Shoot tissue taken approximately 20 cm above the soil surface</tissue>
    </source>
</reference>
<organism evidence="1">
    <name type="scientific">Arundo donax</name>
    <name type="common">Giant reed</name>
    <name type="synonym">Donax arundinaceus</name>
    <dbReference type="NCBI Taxonomy" id="35708"/>
    <lineage>
        <taxon>Eukaryota</taxon>
        <taxon>Viridiplantae</taxon>
        <taxon>Streptophyta</taxon>
        <taxon>Embryophyta</taxon>
        <taxon>Tracheophyta</taxon>
        <taxon>Spermatophyta</taxon>
        <taxon>Magnoliopsida</taxon>
        <taxon>Liliopsida</taxon>
        <taxon>Poales</taxon>
        <taxon>Poaceae</taxon>
        <taxon>PACMAD clade</taxon>
        <taxon>Arundinoideae</taxon>
        <taxon>Arundineae</taxon>
        <taxon>Arundo</taxon>
    </lineage>
</organism>
<name>A0A0A9G3I2_ARUDO</name>
<dbReference type="AlphaFoldDB" id="A0A0A9G3I2"/>
<proteinExistence type="predicted"/>
<accession>A0A0A9G3I2</accession>
<reference evidence="1" key="2">
    <citation type="journal article" date="2015" name="Data Brief">
        <title>Shoot transcriptome of the giant reed, Arundo donax.</title>
        <authorList>
            <person name="Barrero R.A."/>
            <person name="Guerrero F.D."/>
            <person name="Moolhuijzen P."/>
            <person name="Goolsby J.A."/>
            <person name="Tidwell J."/>
            <person name="Bellgard S.E."/>
            <person name="Bellgard M.I."/>
        </authorList>
    </citation>
    <scope>NUCLEOTIDE SEQUENCE</scope>
    <source>
        <tissue evidence="1">Shoot tissue taken approximately 20 cm above the soil surface</tissue>
    </source>
</reference>
<sequence>MTQVLNSPHLSLLVLYIL</sequence>
<evidence type="ECO:0000313" key="1">
    <source>
        <dbReference type="EMBL" id="JAE15203.1"/>
    </source>
</evidence>
<protein>
    <submittedName>
        <fullName evidence="1">Uncharacterized protein</fullName>
    </submittedName>
</protein>